<evidence type="ECO:0000256" key="1">
    <source>
        <dbReference type="ARBA" id="ARBA00022801"/>
    </source>
</evidence>
<evidence type="ECO:0000313" key="4">
    <source>
        <dbReference type="Proteomes" id="UP000182764"/>
    </source>
</evidence>
<dbReference type="InterPro" id="IPR050114">
    <property type="entry name" value="UPF0173_UPF0282_UlaG_hydrolase"/>
</dbReference>
<dbReference type="EMBL" id="FOBM01000007">
    <property type="protein sequence ID" value="SEM22895.1"/>
    <property type="molecule type" value="Genomic_DNA"/>
</dbReference>
<proteinExistence type="predicted"/>
<keyword evidence="1" id="KW-0378">Hydrolase</keyword>
<evidence type="ECO:0000259" key="2">
    <source>
        <dbReference type="Pfam" id="PF12706"/>
    </source>
</evidence>
<gene>
    <name evidence="3" type="ORF">SAMN04487839_10728</name>
</gene>
<dbReference type="Proteomes" id="UP000182764">
    <property type="component" value="Unassembled WGS sequence"/>
</dbReference>
<dbReference type="AlphaFoldDB" id="A0A1H7WP19"/>
<sequence length="274" mass="31443">MIIKFSKSGQAMPEKTVQVSQKAFDKIEHTEVYWLGNSSILINSRGTIILIDPILDGFDMPLLIDMPIDSKKIPQVDALLISHIDNDHLSFETLGHIKDVTKSFHAPTHVSDVMRKEGFETQEHAVGERFKINDLITITTTPTRHNWQNEHPKYQYRHWKEEEYVGYWIETPDGTIWLPSDSRLMPEHLEMPQPDMILFDFSDNDWHITYDGALKEASAYPKADLLCIHWGSIDAATWNTFNGNPNDLLRDVVNPDRVHALDVGGKLKLTKKLS</sequence>
<organism evidence="3 4">
    <name type="scientific">Streptococcus gallolyticus</name>
    <dbReference type="NCBI Taxonomy" id="315405"/>
    <lineage>
        <taxon>Bacteria</taxon>
        <taxon>Bacillati</taxon>
        <taxon>Bacillota</taxon>
        <taxon>Bacilli</taxon>
        <taxon>Lactobacillales</taxon>
        <taxon>Streptococcaceae</taxon>
        <taxon>Streptococcus</taxon>
    </lineage>
</organism>
<dbReference type="SUPFAM" id="SSF56281">
    <property type="entry name" value="Metallo-hydrolase/oxidoreductase"/>
    <property type="match status" value="1"/>
</dbReference>
<dbReference type="PANTHER" id="PTHR43546:SF9">
    <property type="entry name" value="L-ASCORBATE-6-PHOSPHATE LACTONASE ULAG-RELATED"/>
    <property type="match status" value="1"/>
</dbReference>
<dbReference type="InterPro" id="IPR001279">
    <property type="entry name" value="Metallo-B-lactamas"/>
</dbReference>
<dbReference type="InterPro" id="IPR036866">
    <property type="entry name" value="RibonucZ/Hydroxyglut_hydro"/>
</dbReference>
<accession>A0A1H7WP19</accession>
<reference evidence="3 4" key="1">
    <citation type="submission" date="2016-10" db="EMBL/GenBank/DDBJ databases">
        <authorList>
            <person name="de Groot N.N."/>
        </authorList>
    </citation>
    <scope>NUCLEOTIDE SEQUENCE [LARGE SCALE GENOMIC DNA]</scope>
    <source>
        <strain evidence="3 4">VTM1R29</strain>
    </source>
</reference>
<name>A0A1H7WP19_9STRE</name>
<dbReference type="Gene3D" id="3.60.15.10">
    <property type="entry name" value="Ribonuclease Z/Hydroxyacylglutathione hydrolase-like"/>
    <property type="match status" value="1"/>
</dbReference>
<feature type="domain" description="Metallo-beta-lactamase" evidence="2">
    <location>
        <begin position="49"/>
        <end position="230"/>
    </location>
</feature>
<dbReference type="GO" id="GO:0016787">
    <property type="term" value="F:hydrolase activity"/>
    <property type="evidence" value="ECO:0007669"/>
    <property type="project" value="UniProtKB-KW"/>
</dbReference>
<protein>
    <submittedName>
        <fullName evidence="3">L-ascorbate metabolism protein UlaG, beta-lactamase superfamily</fullName>
    </submittedName>
</protein>
<evidence type="ECO:0000313" key="3">
    <source>
        <dbReference type="EMBL" id="SEM22895.1"/>
    </source>
</evidence>
<dbReference type="Pfam" id="PF12706">
    <property type="entry name" value="Lactamase_B_2"/>
    <property type="match status" value="1"/>
</dbReference>
<dbReference type="RefSeq" id="WP_074596634.1">
    <property type="nucleotide sequence ID" value="NZ_FNUH01000006.1"/>
</dbReference>
<dbReference type="PANTHER" id="PTHR43546">
    <property type="entry name" value="UPF0173 METAL-DEPENDENT HYDROLASE MJ1163-RELATED"/>
    <property type="match status" value="1"/>
</dbReference>